<dbReference type="Proteomes" id="UP001638806">
    <property type="component" value="Unassembled WGS sequence"/>
</dbReference>
<comment type="caution">
    <text evidence="1">The sequence shown here is derived from an EMBL/GenBank/DDBJ whole genome shotgun (WGS) entry which is preliminary data.</text>
</comment>
<accession>A0ACC4DNR9</accession>
<evidence type="ECO:0000313" key="1">
    <source>
        <dbReference type="EMBL" id="KAL3957497.1"/>
    </source>
</evidence>
<proteinExistence type="predicted"/>
<evidence type="ECO:0000313" key="2">
    <source>
        <dbReference type="Proteomes" id="UP001638806"/>
    </source>
</evidence>
<organism evidence="1 2">
    <name type="scientific">Purpureocillium lilacinum</name>
    <name type="common">Paecilomyces lilacinus</name>
    <dbReference type="NCBI Taxonomy" id="33203"/>
    <lineage>
        <taxon>Eukaryota</taxon>
        <taxon>Fungi</taxon>
        <taxon>Dikarya</taxon>
        <taxon>Ascomycota</taxon>
        <taxon>Pezizomycotina</taxon>
        <taxon>Sordariomycetes</taxon>
        <taxon>Hypocreomycetidae</taxon>
        <taxon>Hypocreales</taxon>
        <taxon>Ophiocordycipitaceae</taxon>
        <taxon>Purpureocillium</taxon>
    </lineage>
</organism>
<sequence length="140" mass="14812">MADSYGNLILQLRSSTPAEQVAHLRAAAGEPGVDKVSLTNYLLQAVSRGALSSATIPIWINVAKDPGSTVAALRQSFSEVGRKTGCKYFAQHLQSDDTIEEAWAAVGGAEGLSRFIGTLSVKNVRRLCRSLAKNPKAIGA</sequence>
<keyword evidence="2" id="KW-1185">Reference proteome</keyword>
<gene>
    <name evidence="1" type="ORF">ACCO45_008075</name>
</gene>
<protein>
    <submittedName>
        <fullName evidence="1">Uncharacterized protein</fullName>
    </submittedName>
</protein>
<dbReference type="EMBL" id="JBGNUJ010000007">
    <property type="protein sequence ID" value="KAL3957497.1"/>
    <property type="molecule type" value="Genomic_DNA"/>
</dbReference>
<reference evidence="1" key="1">
    <citation type="submission" date="2024-12" db="EMBL/GenBank/DDBJ databases">
        <title>Comparative genomics and development of molecular markers within Purpureocillium lilacinum and among Purpureocillium species.</title>
        <authorList>
            <person name="Yeh Z.-Y."/>
            <person name="Ni N.-T."/>
            <person name="Lo P.-H."/>
            <person name="Mushyakhwo K."/>
            <person name="Lin C.-F."/>
            <person name="Nai Y.-S."/>
        </authorList>
    </citation>
    <scope>NUCLEOTIDE SEQUENCE</scope>
    <source>
        <strain evidence="1">NCHU-NPUST-175</strain>
    </source>
</reference>
<name>A0ACC4DNR9_PURLI</name>